<feature type="region of interest" description="Disordered" evidence="5">
    <location>
        <begin position="516"/>
        <end position="627"/>
    </location>
</feature>
<feature type="compositionally biased region" description="Polar residues" evidence="5">
    <location>
        <begin position="518"/>
        <end position="527"/>
    </location>
</feature>
<dbReference type="EMBL" id="CAXITT010000370">
    <property type="protein sequence ID" value="CAL1540079.1"/>
    <property type="molecule type" value="Genomic_DNA"/>
</dbReference>
<dbReference type="Gene3D" id="1.10.10.10">
    <property type="entry name" value="Winged helix-like DNA-binding domain superfamily/Winged helix DNA-binding domain"/>
    <property type="match status" value="1"/>
</dbReference>
<feature type="compositionally biased region" description="Basic and acidic residues" evidence="5">
    <location>
        <begin position="66"/>
        <end position="97"/>
    </location>
</feature>
<accession>A0AAV2I2I2</accession>
<dbReference type="PANTHER" id="PTHR46262">
    <property type="entry name" value="FORKHEAD BOX PROTEIN BINIOU"/>
    <property type="match status" value="1"/>
</dbReference>
<sequence>MECLLDHKPYDTSMKPYDTSMKPYDQGLKAYDSTLKSYENHIKQYDSHLKAYEGHLKPYDQPLKQYEPHPKAYDPKAYDPKAYDPKAYDPKTYDPKTYDPNPKPYDSHPKPYDHVLKPYEQSLKHYEHVAILPVSNGHDLCEMKNMAAAKMEVKVPGGVGGITSSGTPSNGVGGNDDADSEDESPSTTTNPPESPGEDEGKGGKKSGVGVRRSEKPPYSYIALIVMAIQSSPTKRCTLSEIYQFLQQRFPFFRGSYQGWKNSVRHNLSLNECFIKLPKGIGRPGKGHFWTIDPAAEFMFEEGSFRRRPRGFRRKCQALKPFGMLNGMGGGGPMMGHYDFMNPHNSGMSSMNMPCGMPNGQMPSYDPYSQQMMASNTMQQMGMAPNYVSYNRYAQSACAMPGFQSPVSSLPSMASMSNMGAGLPSMSNFQGMSNVHNMSSSSMSGFHHSLSGMNAMGSSMGNGDYSLGGLGSGGTSGGFPPPTSSTPTITPPSYDREIMGSSMRDPMARDTHSLLMRDTNPSENSLRDPSTAAGVSGSTPGSREGLLSPSSDINTSRDTLNSMANKYTGSSPSGYSTRETPMPRDVLSSYQMRDSGAYSKDPSSLRDSASAYSRDTVSESLRDPMYHRDQQPIYGRDYATPMGGPGGNMVHGLYQWGGQAARGGYPVGVKQQPLSPAGSTGSLQSMSPPSSSDQSPYGPNPAMGGESMDLSVSGIQGQQFPRHNPCDRTPAYFYGSAPGMTSSMQPTSYYDKC</sequence>
<feature type="region of interest" description="Disordered" evidence="5">
    <location>
        <begin position="60"/>
        <end position="113"/>
    </location>
</feature>
<evidence type="ECO:0000256" key="3">
    <source>
        <dbReference type="ARBA" id="ARBA00023242"/>
    </source>
</evidence>
<feature type="region of interest" description="Disordered" evidence="5">
    <location>
        <begin position="733"/>
        <end position="752"/>
    </location>
</feature>
<evidence type="ECO:0000256" key="2">
    <source>
        <dbReference type="ARBA" id="ARBA00023125"/>
    </source>
</evidence>
<dbReference type="SMART" id="SM00339">
    <property type="entry name" value="FH"/>
    <property type="match status" value="1"/>
</dbReference>
<dbReference type="AlphaFoldDB" id="A0AAV2I2I2"/>
<dbReference type="InterPro" id="IPR036388">
    <property type="entry name" value="WH-like_DNA-bd_sf"/>
</dbReference>
<dbReference type="GO" id="GO:0000981">
    <property type="term" value="F:DNA-binding transcription factor activity, RNA polymerase II-specific"/>
    <property type="evidence" value="ECO:0007669"/>
    <property type="project" value="TreeGrafter"/>
</dbReference>
<dbReference type="FunFam" id="1.10.10.10:FF:000071">
    <property type="entry name" value="Forkhead box F1"/>
    <property type="match status" value="1"/>
</dbReference>
<dbReference type="InterPro" id="IPR030456">
    <property type="entry name" value="TF_fork_head_CS_2"/>
</dbReference>
<keyword evidence="8" id="KW-1185">Reference proteome</keyword>
<gene>
    <name evidence="7" type="ORF">GSLYS_00013812001</name>
</gene>
<feature type="compositionally biased region" description="Low complexity" evidence="5">
    <location>
        <begin position="678"/>
        <end position="696"/>
    </location>
</feature>
<feature type="compositionally biased region" description="Polar residues" evidence="5">
    <location>
        <begin position="547"/>
        <end position="578"/>
    </location>
</feature>
<dbReference type="Pfam" id="PF00250">
    <property type="entry name" value="Forkhead"/>
    <property type="match status" value="1"/>
</dbReference>
<dbReference type="PROSITE" id="PS00657">
    <property type="entry name" value="FORK_HEAD_1"/>
    <property type="match status" value="1"/>
</dbReference>
<name>A0AAV2I2I2_LYMST</name>
<dbReference type="GO" id="GO:0000978">
    <property type="term" value="F:RNA polymerase II cis-regulatory region sequence-specific DNA binding"/>
    <property type="evidence" value="ECO:0007669"/>
    <property type="project" value="TreeGrafter"/>
</dbReference>
<feature type="region of interest" description="Disordered" evidence="5">
    <location>
        <begin position="666"/>
        <end position="728"/>
    </location>
</feature>
<dbReference type="InterPro" id="IPR001766">
    <property type="entry name" value="Fork_head_dom"/>
</dbReference>
<dbReference type="GO" id="GO:0009887">
    <property type="term" value="P:animal organ morphogenesis"/>
    <property type="evidence" value="ECO:0007669"/>
    <property type="project" value="TreeGrafter"/>
</dbReference>
<dbReference type="CDD" id="cd20020">
    <property type="entry name" value="FH_FOXF"/>
    <property type="match status" value="1"/>
</dbReference>
<feature type="domain" description="Fork-head" evidence="6">
    <location>
        <begin position="215"/>
        <end position="309"/>
    </location>
</feature>
<feature type="compositionally biased region" description="Polar residues" evidence="5">
    <location>
        <begin position="738"/>
        <end position="752"/>
    </location>
</feature>
<dbReference type="PANTHER" id="PTHR46262:SF2">
    <property type="entry name" value="FORKHEAD BOX PROTEIN BINIOU"/>
    <property type="match status" value="1"/>
</dbReference>
<protein>
    <recommendedName>
        <fullName evidence="6">Fork-head domain-containing protein</fullName>
    </recommendedName>
</protein>
<evidence type="ECO:0000256" key="1">
    <source>
        <dbReference type="ARBA" id="ARBA00004123"/>
    </source>
</evidence>
<evidence type="ECO:0000313" key="8">
    <source>
        <dbReference type="Proteomes" id="UP001497497"/>
    </source>
</evidence>
<dbReference type="PROSITE" id="PS50039">
    <property type="entry name" value="FORK_HEAD_3"/>
    <property type="match status" value="1"/>
</dbReference>
<feature type="region of interest" description="Disordered" evidence="5">
    <location>
        <begin position="159"/>
        <end position="211"/>
    </location>
</feature>
<organism evidence="7 8">
    <name type="scientific">Lymnaea stagnalis</name>
    <name type="common">Great pond snail</name>
    <name type="synonym">Helix stagnalis</name>
    <dbReference type="NCBI Taxonomy" id="6523"/>
    <lineage>
        <taxon>Eukaryota</taxon>
        <taxon>Metazoa</taxon>
        <taxon>Spiralia</taxon>
        <taxon>Lophotrochozoa</taxon>
        <taxon>Mollusca</taxon>
        <taxon>Gastropoda</taxon>
        <taxon>Heterobranchia</taxon>
        <taxon>Euthyneura</taxon>
        <taxon>Panpulmonata</taxon>
        <taxon>Hygrophila</taxon>
        <taxon>Lymnaeoidea</taxon>
        <taxon>Lymnaeidae</taxon>
        <taxon>Lymnaea</taxon>
    </lineage>
</organism>
<feature type="compositionally biased region" description="Gly residues" evidence="5">
    <location>
        <begin position="465"/>
        <end position="476"/>
    </location>
</feature>
<dbReference type="InterPro" id="IPR036390">
    <property type="entry name" value="WH_DNA-bd_sf"/>
</dbReference>
<dbReference type="SUPFAM" id="SSF46785">
    <property type="entry name" value="Winged helix' DNA-binding domain"/>
    <property type="match status" value="1"/>
</dbReference>
<keyword evidence="3 4" id="KW-0539">Nucleus</keyword>
<comment type="caution">
    <text evidence="7">The sequence shown here is derived from an EMBL/GenBank/DDBJ whole genome shotgun (WGS) entry which is preliminary data.</text>
</comment>
<dbReference type="GO" id="GO:0005634">
    <property type="term" value="C:nucleus"/>
    <property type="evidence" value="ECO:0007669"/>
    <property type="project" value="UniProtKB-SubCell"/>
</dbReference>
<proteinExistence type="predicted"/>
<dbReference type="InterPro" id="IPR018122">
    <property type="entry name" value="TF_fork_head_CS_1"/>
</dbReference>
<comment type="subcellular location">
    <subcellularLocation>
        <location evidence="1 4">Nucleus</location>
    </subcellularLocation>
</comment>
<reference evidence="7 8" key="1">
    <citation type="submission" date="2024-04" db="EMBL/GenBank/DDBJ databases">
        <authorList>
            <consortium name="Genoscope - CEA"/>
            <person name="William W."/>
        </authorList>
    </citation>
    <scope>NUCLEOTIDE SEQUENCE [LARGE SCALE GENOMIC DNA]</scope>
</reference>
<feature type="compositionally biased region" description="Basic and acidic residues" evidence="5">
    <location>
        <begin position="615"/>
        <end position="627"/>
    </location>
</feature>
<dbReference type="PRINTS" id="PR00053">
    <property type="entry name" value="FORKHEAD"/>
</dbReference>
<feature type="DNA-binding region" description="Fork-head" evidence="4">
    <location>
        <begin position="215"/>
        <end position="309"/>
    </location>
</feature>
<keyword evidence="2 4" id="KW-0238">DNA-binding</keyword>
<dbReference type="PROSITE" id="PS00658">
    <property type="entry name" value="FORK_HEAD_2"/>
    <property type="match status" value="1"/>
</dbReference>
<evidence type="ECO:0000259" key="6">
    <source>
        <dbReference type="PROSITE" id="PS50039"/>
    </source>
</evidence>
<feature type="region of interest" description="Disordered" evidence="5">
    <location>
        <begin position="465"/>
        <end position="504"/>
    </location>
</feature>
<dbReference type="InterPro" id="IPR051770">
    <property type="entry name" value="Forkhead_box_regulator"/>
</dbReference>
<evidence type="ECO:0000256" key="5">
    <source>
        <dbReference type="SAM" id="MobiDB-lite"/>
    </source>
</evidence>
<evidence type="ECO:0000313" key="7">
    <source>
        <dbReference type="EMBL" id="CAL1540079.1"/>
    </source>
</evidence>
<dbReference type="Proteomes" id="UP001497497">
    <property type="component" value="Unassembled WGS sequence"/>
</dbReference>
<feature type="compositionally biased region" description="Polar residues" evidence="5">
    <location>
        <begin position="600"/>
        <end position="614"/>
    </location>
</feature>
<evidence type="ECO:0000256" key="4">
    <source>
        <dbReference type="PROSITE-ProRule" id="PRU00089"/>
    </source>
</evidence>